<evidence type="ECO:0000313" key="10">
    <source>
        <dbReference type="Proteomes" id="UP001287286"/>
    </source>
</evidence>
<name>A0A2U3ELN7_PURLI</name>
<evidence type="ECO:0000256" key="6">
    <source>
        <dbReference type="SAM" id="MobiDB-lite"/>
    </source>
</evidence>
<comment type="caution">
    <text evidence="8">The sequence shown here is derived from an EMBL/GenBank/DDBJ whole genome shotgun (WGS) entry which is preliminary data.</text>
</comment>
<dbReference type="PANTHER" id="PTHR10279">
    <property type="entry name" value="ORNITHINE DECARBOXYLASE ANTIZYME"/>
    <property type="match status" value="1"/>
</dbReference>
<dbReference type="GO" id="GO:0075523">
    <property type="term" value="P:viral translational frameshifting"/>
    <property type="evidence" value="ECO:0007669"/>
    <property type="project" value="UniProtKB-KW"/>
</dbReference>
<dbReference type="Proteomes" id="UP001287286">
    <property type="component" value="Unassembled WGS sequence"/>
</dbReference>
<dbReference type="Proteomes" id="UP000245956">
    <property type="component" value="Unassembled WGS sequence"/>
</dbReference>
<comment type="similarity">
    <text evidence="2">Belongs to the ODC antizyme family.</text>
</comment>
<reference evidence="7" key="3">
    <citation type="submission" date="2023-11" db="EMBL/GenBank/DDBJ databases">
        <authorList>
            <person name="Beijen E."/>
            <person name="Ohm R.A."/>
        </authorList>
    </citation>
    <scope>NUCLEOTIDE SEQUENCE</scope>
    <source>
        <strain evidence="7">CBS 150709</strain>
    </source>
</reference>
<accession>A0A2U3ELN7</accession>
<dbReference type="InterPro" id="IPR016181">
    <property type="entry name" value="Acyl_CoA_acyltransferase"/>
</dbReference>
<evidence type="ECO:0000256" key="4">
    <source>
        <dbReference type="ARBA" id="ARBA00017712"/>
    </source>
</evidence>
<evidence type="ECO:0000256" key="1">
    <source>
        <dbReference type="ARBA" id="ARBA00002307"/>
    </source>
</evidence>
<sequence>MCSAVAQRLTPVQMPAGWVAEVAAPGGPGPEMRACAPPDDGCCSRRHGSDDKARLTDYLHGRDRGHLRTSTAKLSVLSWRLRMEHAAPSHGARSPAGRQDMAFAPAWDGPTTASSVSGGAPFTPLGGEGALLRRATVHAWAPRTCAVRPLGLAGTGSAGPPASSAAAGQASPLGCDSGRVEVPMSQLTGLSRFLSLPTAFVADRTRHFPLSHLTIDKREHTTLHALKKPASRTHRLPTLNRLVSATVQENFSSHAFFNRRAPVRPRLSSAAADFSTSSRRIPPSILDNPVSRQQPTYGEDVVSKVNVLASCYIVDSAAHLKGLHYCTTGGRSGIPEVPTSGLPSPPTSPPLAALTSSNELALLPKNNGGKKRDNPGRRPGRRGGAALAIREECERFFCEPMKTVFFGEKNLSMYGSGLSGAYLQTPPPEDHIADALQRQRDDLAARGFEVDAWMEVWDYAGGASFRAFVADDGKEKSLFVFFDVEGAMGRDLKKALMALIELADGPLDCAHLVTCIDRRMPADEALALSKSLQWVGFEMTTLDHWAGDLDVTSKKWVFMGMEL</sequence>
<reference evidence="7 10" key="4">
    <citation type="journal article" date="2024" name="Microbiol. Resour. Announc.">
        <title>Genome annotations for the ascomycete fungi Trichoderma harzianum, Trichoderma aggressivum, and Purpureocillium lilacinum.</title>
        <authorList>
            <person name="Beijen E.P.W."/>
            <person name="Ohm R.A."/>
        </authorList>
    </citation>
    <scope>NUCLEOTIDE SEQUENCE [LARGE SCALE GENOMIC DNA]</scope>
    <source>
        <strain evidence="7 10">CBS 150709</strain>
    </source>
</reference>
<dbReference type="PANTHER" id="PTHR10279:SF10">
    <property type="entry name" value="ORNITHINE DECARBOXYLASE ANTIZYME"/>
    <property type="match status" value="1"/>
</dbReference>
<dbReference type="Gene3D" id="3.40.630.60">
    <property type="match status" value="1"/>
</dbReference>
<dbReference type="SUPFAM" id="SSF55729">
    <property type="entry name" value="Acyl-CoA N-acyltransferases (Nat)"/>
    <property type="match status" value="1"/>
</dbReference>
<dbReference type="InterPro" id="IPR038581">
    <property type="entry name" value="ODC_AZ_sf"/>
</dbReference>
<dbReference type="EMBL" id="JAWRVI010000040">
    <property type="protein sequence ID" value="KAK4086494.1"/>
    <property type="molecule type" value="Genomic_DNA"/>
</dbReference>
<dbReference type="InterPro" id="IPR002993">
    <property type="entry name" value="ODC_AZ"/>
</dbReference>
<dbReference type="GO" id="GO:0005634">
    <property type="term" value="C:nucleus"/>
    <property type="evidence" value="ECO:0007669"/>
    <property type="project" value="TreeGrafter"/>
</dbReference>
<gene>
    <name evidence="8" type="ORF">PCL_06082</name>
    <name evidence="7" type="ORF">Purlil1_9110</name>
</gene>
<proteinExistence type="inferred from homology"/>
<feature type="region of interest" description="Disordered" evidence="6">
    <location>
        <begin position="362"/>
        <end position="384"/>
    </location>
</feature>
<evidence type="ECO:0000256" key="3">
    <source>
        <dbReference type="ARBA" id="ARBA00011486"/>
    </source>
</evidence>
<reference evidence="8" key="1">
    <citation type="submission" date="2015-05" db="EMBL/GenBank/DDBJ databases">
        <authorList>
            <person name="Wang D.B."/>
            <person name="Wang M."/>
        </authorList>
    </citation>
    <scope>NUCLEOTIDE SEQUENCE</scope>
    <source>
        <strain evidence="8">36-1</strain>
    </source>
</reference>
<dbReference type="AlphaFoldDB" id="A0A2U3ELN7"/>
<comment type="subunit">
    <text evidence="3">Interacts with ODC and thereby sterically blocks ODC homodimerization.</text>
</comment>
<protein>
    <recommendedName>
        <fullName evidence="4">Ornithine decarboxylase antizyme</fullName>
    </recommendedName>
</protein>
<evidence type="ECO:0000313" key="7">
    <source>
        <dbReference type="EMBL" id="KAK4086494.1"/>
    </source>
</evidence>
<comment type="function">
    <text evidence="1">Ornithine decarboxylase (ODC) antizyme protein that negatively regulates ODC activity and intracellular polyamine biosynthesis in response to increased intracellular polyamine levels. Binds to ODC monomers, inhibiting the assembly of the functional ODC homodimer, and targets the monomers for ubiquitin-independent proteolytic destruction by the 26S proteasome.</text>
</comment>
<organism evidence="8 9">
    <name type="scientific">Purpureocillium lilacinum</name>
    <name type="common">Paecilomyces lilacinus</name>
    <dbReference type="NCBI Taxonomy" id="33203"/>
    <lineage>
        <taxon>Eukaryota</taxon>
        <taxon>Fungi</taxon>
        <taxon>Dikarya</taxon>
        <taxon>Ascomycota</taxon>
        <taxon>Pezizomycotina</taxon>
        <taxon>Sordariomycetes</taxon>
        <taxon>Hypocreomycetidae</taxon>
        <taxon>Hypocreales</taxon>
        <taxon>Ophiocordycipitaceae</taxon>
        <taxon>Purpureocillium</taxon>
    </lineage>
</organism>
<evidence type="ECO:0000256" key="5">
    <source>
        <dbReference type="ARBA" id="ARBA00022758"/>
    </source>
</evidence>
<dbReference type="Pfam" id="PF02100">
    <property type="entry name" value="ODC_AZ"/>
    <property type="match status" value="1"/>
</dbReference>
<evidence type="ECO:0000313" key="8">
    <source>
        <dbReference type="EMBL" id="PWI75424.1"/>
    </source>
</evidence>
<evidence type="ECO:0000256" key="2">
    <source>
        <dbReference type="ARBA" id="ARBA00008796"/>
    </source>
</evidence>
<keyword evidence="5" id="KW-0688">Ribosomal frameshifting</keyword>
<dbReference type="EMBL" id="LCWV01000002">
    <property type="protein sequence ID" value="PWI75424.1"/>
    <property type="molecule type" value="Genomic_DNA"/>
</dbReference>
<reference evidence="8 9" key="2">
    <citation type="journal article" date="2016" name="Front. Microbiol.">
        <title>Genome and transcriptome sequences reveal the specific parasitism of the nematophagous Purpureocillium lilacinum 36-1.</title>
        <authorList>
            <person name="Xie J."/>
            <person name="Li S."/>
            <person name="Mo C."/>
            <person name="Xiao X."/>
            <person name="Peng D."/>
            <person name="Wang G."/>
            <person name="Xiao Y."/>
        </authorList>
    </citation>
    <scope>NUCLEOTIDE SEQUENCE [LARGE SCALE GENOMIC DNA]</scope>
    <source>
        <strain evidence="8 9">36-1</strain>
    </source>
</reference>
<feature type="region of interest" description="Disordered" evidence="6">
    <location>
        <begin position="88"/>
        <end position="121"/>
    </location>
</feature>
<evidence type="ECO:0000313" key="9">
    <source>
        <dbReference type="Proteomes" id="UP000245956"/>
    </source>
</evidence>
<keyword evidence="10" id="KW-1185">Reference proteome</keyword>
<dbReference type="GO" id="GO:0045732">
    <property type="term" value="P:positive regulation of protein catabolic process"/>
    <property type="evidence" value="ECO:0007669"/>
    <property type="project" value="TreeGrafter"/>
</dbReference>
<dbReference type="GO" id="GO:0005737">
    <property type="term" value="C:cytoplasm"/>
    <property type="evidence" value="ECO:0007669"/>
    <property type="project" value="TreeGrafter"/>
</dbReference>
<dbReference type="GO" id="GO:0008073">
    <property type="term" value="F:ornithine decarboxylase inhibitor activity"/>
    <property type="evidence" value="ECO:0007669"/>
    <property type="project" value="InterPro"/>
</dbReference>